<dbReference type="RefSeq" id="WP_137248365.1">
    <property type="nucleotide sequence ID" value="NZ_SZQA01000017.1"/>
</dbReference>
<keyword evidence="1" id="KW-0812">Transmembrane</keyword>
<keyword evidence="3" id="KW-1185">Reference proteome</keyword>
<dbReference type="AlphaFoldDB" id="A0A4U3MH47"/>
<feature type="transmembrane region" description="Helical" evidence="1">
    <location>
        <begin position="64"/>
        <end position="86"/>
    </location>
</feature>
<name>A0A4U3MH47_9ACTN</name>
<evidence type="ECO:0000256" key="1">
    <source>
        <dbReference type="SAM" id="Phobius"/>
    </source>
</evidence>
<proteinExistence type="predicted"/>
<gene>
    <name evidence="2" type="ORF">FDA94_18800</name>
</gene>
<sequence length="197" mass="20755">MTRGRAFGRGIAWGNRTGLVLLGLILLVAGAAALACGLGVFGANAARSPLLPGPVSTFAGSTSWFWPAVAAGGFVIGAVGLGWLLAQFRLDRLGRMRLDSGPSGITEIGGKQAGETLADQVSTYEGVRHARASLRGKPDAPALDLRVTSQDPAHPDALITRLHDEALPNLRTALGLERLPVLIRLRFDPGRRTRVVH</sequence>
<dbReference type="EMBL" id="SZQA01000017">
    <property type="protein sequence ID" value="TKK87166.1"/>
    <property type="molecule type" value="Genomic_DNA"/>
</dbReference>
<dbReference type="OrthoDB" id="4350374at2"/>
<protein>
    <submittedName>
        <fullName evidence="2">Alkaline shock response membrane anchor protein AmaP</fullName>
    </submittedName>
</protein>
<comment type="caution">
    <text evidence="2">The sequence shown here is derived from an EMBL/GenBank/DDBJ whole genome shotgun (WGS) entry which is preliminary data.</text>
</comment>
<feature type="transmembrane region" description="Helical" evidence="1">
    <location>
        <begin position="20"/>
        <end position="44"/>
    </location>
</feature>
<reference evidence="2 3" key="1">
    <citation type="submission" date="2019-04" db="EMBL/GenBank/DDBJ databases">
        <title>Herbidospora sp. NEAU-GS14.nov., a novel actinomycete isolated from soil.</title>
        <authorList>
            <person name="Han L."/>
        </authorList>
    </citation>
    <scope>NUCLEOTIDE SEQUENCE [LARGE SCALE GENOMIC DNA]</scope>
    <source>
        <strain evidence="2 3">NEAU-GS14</strain>
    </source>
</reference>
<evidence type="ECO:0000313" key="3">
    <source>
        <dbReference type="Proteomes" id="UP000308705"/>
    </source>
</evidence>
<accession>A0A4U3MH47</accession>
<evidence type="ECO:0000313" key="2">
    <source>
        <dbReference type="EMBL" id="TKK87166.1"/>
    </source>
</evidence>
<organism evidence="2 3">
    <name type="scientific">Herbidospora galbida</name>
    <dbReference type="NCBI Taxonomy" id="2575442"/>
    <lineage>
        <taxon>Bacteria</taxon>
        <taxon>Bacillati</taxon>
        <taxon>Actinomycetota</taxon>
        <taxon>Actinomycetes</taxon>
        <taxon>Streptosporangiales</taxon>
        <taxon>Streptosporangiaceae</taxon>
        <taxon>Herbidospora</taxon>
    </lineage>
</organism>
<dbReference type="Proteomes" id="UP000308705">
    <property type="component" value="Unassembled WGS sequence"/>
</dbReference>
<keyword evidence="1" id="KW-0472">Membrane</keyword>
<keyword evidence="1" id="KW-1133">Transmembrane helix</keyword>